<dbReference type="PANTHER" id="PTHR21661">
    <property type="entry name" value="EPOXIDE HYDROLASE 1-RELATED"/>
    <property type="match status" value="1"/>
</dbReference>
<dbReference type="Pfam" id="PF06441">
    <property type="entry name" value="EHN"/>
    <property type="match status" value="1"/>
</dbReference>
<dbReference type="PIRSF" id="PIRSF001112">
    <property type="entry name" value="Epoxide_hydrolase"/>
    <property type="match status" value="1"/>
</dbReference>
<dbReference type="EMBL" id="JBIRUI010000020">
    <property type="protein sequence ID" value="MFI1718224.1"/>
    <property type="molecule type" value="Genomic_DNA"/>
</dbReference>
<dbReference type="GO" id="GO:0016787">
    <property type="term" value="F:hydrolase activity"/>
    <property type="evidence" value="ECO:0007669"/>
    <property type="project" value="UniProtKB-KW"/>
</dbReference>
<dbReference type="InterPro" id="IPR029058">
    <property type="entry name" value="AB_hydrolase_fold"/>
</dbReference>
<keyword evidence="2" id="KW-0058">Aromatic hydrocarbons catabolism</keyword>
<evidence type="ECO:0000313" key="6">
    <source>
        <dbReference type="Proteomes" id="UP001611339"/>
    </source>
</evidence>
<proteinExistence type="inferred from homology"/>
<comment type="similarity">
    <text evidence="1">Belongs to the peptidase S33 family.</text>
</comment>
<feature type="domain" description="Epoxide hydrolase N-terminal" evidence="4">
    <location>
        <begin position="1"/>
        <end position="106"/>
    </location>
</feature>
<sequence length="389" mass="42611">MHPFRIAIPQAQLDDLHRRLDATRWPDELPGVGWDRGVPVGYLKELAEYWRTSFDWRAAEAQLNAYPQFVEEIDGAQVHFLHVTSPEPDATPLLLTHGWPGSVAEFLDVIGPLTDPRAHGGDPAEAFHLVIPSIPGYGFSTLTETGWDTPRIARAWAELMARLGYGKYIAQGGDAGAVISLELGRVDPEHVLGVHVNMLMTFPSGDPAEFEGLDERDQARLGKLARFDAELSGYMKLQQTRPQTLAYGLTDSPVGQLAWIVEKFLDWTGAKDLPEDAVDRDRLLTNVTIYWLTATAGSSAQFYYEGAAGVRAAASGAVPPPVTVPVGVAVFPDDIFVPIRRFADRDLPNITHWTEFEQGGHFAALEQPAALTGDIRAFARALRPVAVAA</sequence>
<dbReference type="InterPro" id="IPR016292">
    <property type="entry name" value="Epoxide_hydrolase"/>
</dbReference>
<dbReference type="PRINTS" id="PR00412">
    <property type="entry name" value="EPOXHYDRLASE"/>
</dbReference>
<protein>
    <submittedName>
        <fullName evidence="5">Epoxide hydrolase family protein</fullName>
        <ecNumber evidence="5">3.-.-.-</ecNumber>
    </submittedName>
</protein>
<dbReference type="EC" id="3.-.-.-" evidence="5"/>
<accession>A0ABW7UEY5</accession>
<comment type="caution">
    <text evidence="5">The sequence shown here is derived from an EMBL/GenBank/DDBJ whole genome shotgun (WGS) entry which is preliminary data.</text>
</comment>
<keyword evidence="6" id="KW-1185">Reference proteome</keyword>
<evidence type="ECO:0000256" key="1">
    <source>
        <dbReference type="ARBA" id="ARBA00010088"/>
    </source>
</evidence>
<organism evidence="5 6">
    <name type="scientific">Streptomyces litmocidini</name>
    <dbReference type="NCBI Taxonomy" id="67318"/>
    <lineage>
        <taxon>Bacteria</taxon>
        <taxon>Bacillati</taxon>
        <taxon>Actinomycetota</taxon>
        <taxon>Actinomycetes</taxon>
        <taxon>Kitasatosporales</taxon>
        <taxon>Streptomycetaceae</taxon>
        <taxon>Streptomyces</taxon>
    </lineage>
</organism>
<evidence type="ECO:0000256" key="3">
    <source>
        <dbReference type="ARBA" id="ARBA00022801"/>
    </source>
</evidence>
<dbReference type="InterPro" id="IPR010497">
    <property type="entry name" value="Epoxide_hydro_N"/>
</dbReference>
<gene>
    <name evidence="5" type="ORF">ACH407_32270</name>
</gene>
<dbReference type="PANTHER" id="PTHR21661:SF35">
    <property type="entry name" value="EPOXIDE HYDROLASE"/>
    <property type="match status" value="1"/>
</dbReference>
<evidence type="ECO:0000313" key="5">
    <source>
        <dbReference type="EMBL" id="MFI1718224.1"/>
    </source>
</evidence>
<dbReference type="RefSeq" id="WP_398712785.1">
    <property type="nucleotide sequence ID" value="NZ_JBIRUI010000020.1"/>
</dbReference>
<evidence type="ECO:0000256" key="2">
    <source>
        <dbReference type="ARBA" id="ARBA00022797"/>
    </source>
</evidence>
<dbReference type="InterPro" id="IPR000639">
    <property type="entry name" value="Epox_hydrolase-like"/>
</dbReference>
<keyword evidence="3 5" id="KW-0378">Hydrolase</keyword>
<dbReference type="SUPFAM" id="SSF53474">
    <property type="entry name" value="alpha/beta-Hydrolases"/>
    <property type="match status" value="1"/>
</dbReference>
<dbReference type="Gene3D" id="3.40.50.1820">
    <property type="entry name" value="alpha/beta hydrolase"/>
    <property type="match status" value="1"/>
</dbReference>
<name>A0ABW7UEY5_9ACTN</name>
<reference evidence="5 6" key="1">
    <citation type="submission" date="2024-10" db="EMBL/GenBank/DDBJ databases">
        <title>The Natural Products Discovery Center: Release of the First 8490 Sequenced Strains for Exploring Actinobacteria Biosynthetic Diversity.</title>
        <authorList>
            <person name="Kalkreuter E."/>
            <person name="Kautsar S.A."/>
            <person name="Yang D."/>
            <person name="Bader C.D."/>
            <person name="Teijaro C.N."/>
            <person name="Fluegel L."/>
            <person name="Davis C.M."/>
            <person name="Simpson J.R."/>
            <person name="Lauterbach L."/>
            <person name="Steele A.D."/>
            <person name="Gui C."/>
            <person name="Meng S."/>
            <person name="Li G."/>
            <person name="Viehrig K."/>
            <person name="Ye F."/>
            <person name="Su P."/>
            <person name="Kiefer A.F."/>
            <person name="Nichols A."/>
            <person name="Cepeda A.J."/>
            <person name="Yan W."/>
            <person name="Fan B."/>
            <person name="Jiang Y."/>
            <person name="Adhikari A."/>
            <person name="Zheng C.-J."/>
            <person name="Schuster L."/>
            <person name="Cowan T.M."/>
            <person name="Smanski M.J."/>
            <person name="Chevrette M.G."/>
            <person name="De Carvalho L.P.S."/>
            <person name="Shen B."/>
        </authorList>
    </citation>
    <scope>NUCLEOTIDE SEQUENCE [LARGE SCALE GENOMIC DNA]</scope>
    <source>
        <strain evidence="5 6">NPDC020602</strain>
    </source>
</reference>
<dbReference type="Proteomes" id="UP001611339">
    <property type="component" value="Unassembled WGS sequence"/>
</dbReference>
<evidence type="ECO:0000259" key="4">
    <source>
        <dbReference type="Pfam" id="PF06441"/>
    </source>
</evidence>